<dbReference type="AlphaFoldDB" id="A0A9W3AIQ1"/>
<dbReference type="Gene3D" id="2.60.220.50">
    <property type="match status" value="1"/>
</dbReference>
<evidence type="ECO:0000256" key="11">
    <source>
        <dbReference type="SAM" id="SignalP"/>
    </source>
</evidence>
<evidence type="ECO:0000256" key="2">
    <source>
        <dbReference type="ARBA" id="ARBA00007343"/>
    </source>
</evidence>
<dbReference type="SUPFAM" id="SSF49785">
    <property type="entry name" value="Galactose-binding domain-like"/>
    <property type="match status" value="1"/>
</dbReference>
<evidence type="ECO:0000256" key="7">
    <source>
        <dbReference type="ARBA" id="ARBA00023136"/>
    </source>
</evidence>
<dbReference type="GO" id="GO:0007166">
    <property type="term" value="P:cell surface receptor signaling pathway"/>
    <property type="evidence" value="ECO:0007669"/>
    <property type="project" value="InterPro"/>
</dbReference>
<feature type="transmembrane region" description="Helical" evidence="10">
    <location>
        <begin position="926"/>
        <end position="947"/>
    </location>
</feature>
<comment type="similarity">
    <text evidence="2">Belongs to the G-protein coupled receptor 2 family. Adhesion G-protein coupled receptor (ADGR) subfamily.</text>
</comment>
<dbReference type="InterPro" id="IPR000832">
    <property type="entry name" value="GPCR_2_secretin-like"/>
</dbReference>
<dbReference type="PANTHER" id="PTHR12011:SF347">
    <property type="entry name" value="FI21270P1-RELATED"/>
    <property type="match status" value="1"/>
</dbReference>
<dbReference type="GO" id="GO:0004930">
    <property type="term" value="F:G protein-coupled receptor activity"/>
    <property type="evidence" value="ECO:0007669"/>
    <property type="project" value="InterPro"/>
</dbReference>
<feature type="domain" description="GAIN-B" evidence="12">
    <location>
        <begin position="679"/>
        <end position="819"/>
    </location>
</feature>
<feature type="transmembrane region" description="Helical" evidence="10">
    <location>
        <begin position="1011"/>
        <end position="1034"/>
    </location>
</feature>
<evidence type="ECO:0000313" key="14">
    <source>
        <dbReference type="Proteomes" id="UP001165740"/>
    </source>
</evidence>
<keyword evidence="9" id="KW-0325">Glycoprotein</keyword>
<dbReference type="PROSITE" id="PS00650">
    <property type="entry name" value="G_PROTEIN_RECEP_F2_2"/>
    <property type="match status" value="1"/>
</dbReference>
<evidence type="ECO:0000256" key="4">
    <source>
        <dbReference type="ARBA" id="ARBA00022729"/>
    </source>
</evidence>
<dbReference type="PRINTS" id="PR00249">
    <property type="entry name" value="GPCRSECRETIN"/>
</dbReference>
<feature type="transmembrane region" description="Helical" evidence="10">
    <location>
        <begin position="1040"/>
        <end position="1061"/>
    </location>
</feature>
<evidence type="ECO:0000259" key="13">
    <source>
        <dbReference type="PROSITE" id="PS50261"/>
    </source>
</evidence>
<keyword evidence="14" id="KW-1185">Reference proteome</keyword>
<sequence>MTFHLLLVELAVLVHLVDCQRFSSNFSPTFNFTCRPNHIIGEISFNYGKKQQEWNYNFGCHSVRSTLNCSRRDFLYCPDGQALSGVEKHRNNTRTHCCRTLCCNVKDSKFQICNKRIFKSLNVHLKDGEAIQSIRSATVNKSLEHTVKVCSNAQSQANTNKRNVCDQGWFGGRCQYKCHCQSKCDKDGLCVGNVPRCHSSWFGTKCQYQDLATIDGVKITTNVKQNIQWLTDRDHQTCNNDRNSHTVTIVWDTEYWFTWMRIVLKQSAHLKSIDIQLNQHFTSQMLNCSKFILNTSNPTLEIHCSLEFVVRQITITAAADLCDIYISGGVNFALKQMVAMSSVAKNYYATNAVDGDLNTASITRREKRPYLLVTLPEPRLVNRVVLHCRKYNDQTLRDYLKYFELKGLDENNCTQFSYKDNNTAPFYIYSIGIAGKKMNKIFVYATEVTKTRDPTVTLREVEIYGECLPGTWGLSCNQSCPTKCPVSCTQEDGLCNLLREESECNVKGKGEGRELSPQQKLCAASQLETLFHKNALSLNVTDIKSIASVADTMEHFVDNGVKVSKNVTNSIVDILSAFGNKASDPDFIIDDTTFDKLVTLADVVTFSMQDNTTDAPEEDYVTINSLVTSLESVVLRLSSNETKDFAFVKNTIAVKIGTVSQGINFPEANHSGLKPFDNWFRNSKNEISLSKKAFDGYTEVRSYSVIAIKRKENDETESFQTNESSITSKPHIVSDVLAVSVGRGVTLKSPVSLTFRVPNVTKLDSHVTPQCVYLDTSMSGRVTWSREGCLTERFTDDQIICKCNHLTSFAVLMGPKQLAEHQAMTALTITGCSVSIVCLIITIVIYLYFWRYVKNERSVLLLNLCVCMLISYLVFLLGIDKTDNQILCQFIGIFLHYSFLCVFFNFLSQSLALYKSIYSVSGRVRLELFLPVTYITPLLIVGATALVNQAEGYGTPNYCWLSVNKGFIWAFIGPVICVLLVNSGVLIAVIKTIQSTHSMIDKSNAERTMSAARTIVVLTPLFGLTWTFGIVSLLTDVVVLQYLFVIFNTFQGLFIFVFYCLRQRQIIEAILQTKRQRQAQSTDRTNKPQTASTY</sequence>
<keyword evidence="6 10" id="KW-1133">Transmembrane helix</keyword>
<feature type="transmembrane region" description="Helical" evidence="10">
    <location>
        <begin position="860"/>
        <end position="879"/>
    </location>
</feature>
<dbReference type="Gene3D" id="2.60.120.260">
    <property type="entry name" value="Galactose-binding domain-like"/>
    <property type="match status" value="1"/>
</dbReference>
<dbReference type="InterPro" id="IPR017983">
    <property type="entry name" value="GPCR_2_secretin-like_CS"/>
</dbReference>
<dbReference type="InterPro" id="IPR017981">
    <property type="entry name" value="GPCR_2-like_7TM"/>
</dbReference>
<evidence type="ECO:0000256" key="10">
    <source>
        <dbReference type="SAM" id="Phobius"/>
    </source>
</evidence>
<accession>A0A9W3AIQ1</accession>
<dbReference type="Proteomes" id="UP001165740">
    <property type="component" value="Chromosome 5"/>
</dbReference>
<dbReference type="CDD" id="cd15040">
    <property type="entry name" value="7tmB2_Adhesion"/>
    <property type="match status" value="1"/>
</dbReference>
<evidence type="ECO:0000259" key="12">
    <source>
        <dbReference type="PROSITE" id="PS50221"/>
    </source>
</evidence>
<dbReference type="InterPro" id="IPR046338">
    <property type="entry name" value="GAIN_dom_sf"/>
</dbReference>
<feature type="transmembrane region" description="Helical" evidence="10">
    <location>
        <begin position="823"/>
        <end position="848"/>
    </location>
</feature>
<dbReference type="GeneID" id="106064004"/>
<feature type="transmembrane region" description="Helical" evidence="10">
    <location>
        <begin position="967"/>
        <end position="990"/>
    </location>
</feature>
<dbReference type="PROSITE" id="PS50261">
    <property type="entry name" value="G_PROTEIN_RECEP_F2_4"/>
    <property type="match status" value="1"/>
</dbReference>
<dbReference type="FunFam" id="1.20.1070.10:FF:000058">
    <property type="entry name" value="Adhesion G protein-coupled receptor F5"/>
    <property type="match status" value="1"/>
</dbReference>
<evidence type="ECO:0000256" key="3">
    <source>
        <dbReference type="ARBA" id="ARBA00022692"/>
    </source>
</evidence>
<reference evidence="15" key="1">
    <citation type="submission" date="2025-08" db="UniProtKB">
        <authorList>
            <consortium name="RefSeq"/>
        </authorList>
    </citation>
    <scope>IDENTIFICATION</scope>
</reference>
<feature type="domain" description="G-protein coupled receptors family 2 profile 2" evidence="13">
    <location>
        <begin position="824"/>
        <end position="1063"/>
    </location>
</feature>
<evidence type="ECO:0000256" key="6">
    <source>
        <dbReference type="ARBA" id="ARBA00022989"/>
    </source>
</evidence>
<dbReference type="InterPro" id="IPR000203">
    <property type="entry name" value="GPS"/>
</dbReference>
<evidence type="ECO:0000256" key="1">
    <source>
        <dbReference type="ARBA" id="ARBA00004141"/>
    </source>
</evidence>
<dbReference type="InterPro" id="IPR008077">
    <property type="entry name" value="GPCR_2_brain_angio_inhib"/>
</dbReference>
<evidence type="ECO:0000313" key="15">
    <source>
        <dbReference type="RefSeq" id="XP_055887153.1"/>
    </source>
</evidence>
<keyword evidence="8" id="KW-1015">Disulfide bond</keyword>
<organism evidence="14 15">
    <name type="scientific">Biomphalaria glabrata</name>
    <name type="common">Bloodfluke planorb</name>
    <name type="synonym">Freshwater snail</name>
    <dbReference type="NCBI Taxonomy" id="6526"/>
    <lineage>
        <taxon>Eukaryota</taxon>
        <taxon>Metazoa</taxon>
        <taxon>Spiralia</taxon>
        <taxon>Lophotrochozoa</taxon>
        <taxon>Mollusca</taxon>
        <taxon>Gastropoda</taxon>
        <taxon>Heterobranchia</taxon>
        <taxon>Euthyneura</taxon>
        <taxon>Panpulmonata</taxon>
        <taxon>Hygrophila</taxon>
        <taxon>Lymnaeoidea</taxon>
        <taxon>Planorbidae</taxon>
        <taxon>Biomphalaria</taxon>
    </lineage>
</organism>
<feature type="signal peptide" evidence="11">
    <location>
        <begin position="1"/>
        <end position="19"/>
    </location>
</feature>
<dbReference type="Gene3D" id="1.20.1070.10">
    <property type="entry name" value="Rhodopsin 7-helix transmembrane proteins"/>
    <property type="match status" value="1"/>
</dbReference>
<keyword evidence="5" id="KW-0677">Repeat</keyword>
<dbReference type="SMART" id="SM00303">
    <property type="entry name" value="GPS"/>
    <property type="match status" value="1"/>
</dbReference>
<dbReference type="Pfam" id="PF00002">
    <property type="entry name" value="7tm_2"/>
    <property type="match status" value="1"/>
</dbReference>
<evidence type="ECO:0000256" key="8">
    <source>
        <dbReference type="ARBA" id="ARBA00023157"/>
    </source>
</evidence>
<dbReference type="RefSeq" id="XP_055887153.1">
    <property type="nucleotide sequence ID" value="XM_056031178.1"/>
</dbReference>
<feature type="chain" id="PRO_5040833923" evidence="11">
    <location>
        <begin position="20"/>
        <end position="1094"/>
    </location>
</feature>
<evidence type="ECO:0000256" key="9">
    <source>
        <dbReference type="ARBA" id="ARBA00023180"/>
    </source>
</evidence>
<dbReference type="PROSITE" id="PS50221">
    <property type="entry name" value="GAIN_B"/>
    <property type="match status" value="1"/>
</dbReference>
<keyword evidence="3 10" id="KW-0812">Transmembrane</keyword>
<gene>
    <name evidence="15" type="primary">LOC106064004</name>
</gene>
<dbReference type="PANTHER" id="PTHR12011">
    <property type="entry name" value="ADHESION G-PROTEIN COUPLED RECEPTOR"/>
    <property type="match status" value="1"/>
</dbReference>
<dbReference type="InterPro" id="IPR008979">
    <property type="entry name" value="Galactose-bd-like_sf"/>
</dbReference>
<comment type="subcellular location">
    <subcellularLocation>
        <location evidence="1">Membrane</location>
        <topology evidence="1">Multi-pass membrane protein</topology>
    </subcellularLocation>
</comment>
<keyword evidence="7 10" id="KW-0472">Membrane</keyword>
<evidence type="ECO:0000256" key="5">
    <source>
        <dbReference type="ARBA" id="ARBA00022737"/>
    </source>
</evidence>
<dbReference type="OrthoDB" id="1100386at2759"/>
<name>A0A9W3AIQ1_BIOGL</name>
<dbReference type="PRINTS" id="PR01694">
    <property type="entry name" value="BAIPRECURSOR"/>
</dbReference>
<feature type="transmembrane region" description="Helical" evidence="10">
    <location>
        <begin position="891"/>
        <end position="914"/>
    </location>
</feature>
<proteinExistence type="inferred from homology"/>
<keyword evidence="4 11" id="KW-0732">Signal</keyword>
<dbReference type="InterPro" id="IPR057244">
    <property type="entry name" value="GAIN_B"/>
</dbReference>
<dbReference type="SUPFAM" id="SSF81321">
    <property type="entry name" value="Family A G protein-coupled receptor-like"/>
    <property type="match status" value="1"/>
</dbReference>
<protein>
    <submittedName>
        <fullName evidence="15">Adhesion G-protein coupled receptor F1-like</fullName>
    </submittedName>
</protein>
<dbReference type="Pfam" id="PF01825">
    <property type="entry name" value="GPS"/>
    <property type="match status" value="1"/>
</dbReference>
<dbReference type="GO" id="GO:0005886">
    <property type="term" value="C:plasma membrane"/>
    <property type="evidence" value="ECO:0007669"/>
    <property type="project" value="TreeGrafter"/>
</dbReference>